<accession>A0A212J1K8</accession>
<dbReference type="InterPro" id="IPR024747">
    <property type="entry name" value="Pyridox_Oxase-rel"/>
</dbReference>
<gene>
    <name evidence="1" type="ORF">KL86DYS2_10476</name>
</gene>
<dbReference type="Pfam" id="PF12900">
    <property type="entry name" value="Pyridox_ox_2"/>
    <property type="match status" value="1"/>
</dbReference>
<dbReference type="AlphaFoldDB" id="A0A212J1K8"/>
<dbReference type="PANTHER" id="PTHR34071:SF2">
    <property type="entry name" value="FLAVIN-NUCLEOTIDE-BINDING PROTEIN"/>
    <property type="match status" value="1"/>
</dbReference>
<dbReference type="EMBL" id="FLUL01000001">
    <property type="protein sequence ID" value="SBV93075.1"/>
    <property type="molecule type" value="Genomic_DNA"/>
</dbReference>
<reference evidence="1" key="1">
    <citation type="submission" date="2016-04" db="EMBL/GenBank/DDBJ databases">
        <authorList>
            <person name="Evans L.H."/>
            <person name="Alamgir A."/>
            <person name="Owens N."/>
            <person name="Weber N.D."/>
            <person name="Virtaneva K."/>
            <person name="Barbian K."/>
            <person name="Babar A."/>
            <person name="Rosenke K."/>
        </authorList>
    </citation>
    <scope>NUCLEOTIDE SEQUENCE</scope>
    <source>
        <strain evidence="1">86-2</strain>
    </source>
</reference>
<dbReference type="SUPFAM" id="SSF50475">
    <property type="entry name" value="FMN-binding split barrel"/>
    <property type="match status" value="1"/>
</dbReference>
<dbReference type="RefSeq" id="WP_296946763.1">
    <property type="nucleotide sequence ID" value="NZ_LT599021.1"/>
</dbReference>
<name>A0A212J1K8_9BACT</name>
<proteinExistence type="predicted"/>
<organism evidence="1">
    <name type="scientific">uncultured Dysgonomonas sp</name>
    <dbReference type="NCBI Taxonomy" id="206096"/>
    <lineage>
        <taxon>Bacteria</taxon>
        <taxon>Pseudomonadati</taxon>
        <taxon>Bacteroidota</taxon>
        <taxon>Bacteroidia</taxon>
        <taxon>Bacteroidales</taxon>
        <taxon>Dysgonomonadaceae</taxon>
        <taxon>Dysgonomonas</taxon>
        <taxon>environmental samples</taxon>
    </lineage>
</organism>
<dbReference type="InterPro" id="IPR012349">
    <property type="entry name" value="Split_barrel_FMN-bd"/>
</dbReference>
<evidence type="ECO:0008006" key="2">
    <source>
        <dbReference type="Google" id="ProtNLM"/>
    </source>
</evidence>
<evidence type="ECO:0000313" key="1">
    <source>
        <dbReference type="EMBL" id="SBV93075.1"/>
    </source>
</evidence>
<dbReference type="PANTHER" id="PTHR34071">
    <property type="entry name" value="5-NITROIMIDAZOLE ANTIBIOTICS RESISTANCE PROTEIN, NIMA-FAMILY-RELATED PROTEIN-RELATED"/>
    <property type="match status" value="1"/>
</dbReference>
<protein>
    <recommendedName>
        <fullName evidence="2">NimA protein</fullName>
    </recommendedName>
</protein>
<sequence>MQGRMKHHQLSKIEIDDVLKNAEVGRIGTHNENGYPYVVPVHFIVYDEKIYIHGLIKGQKISNLTKNDKVGFEVDEMGAIIPDNENVCDTNTAFKSVIILGAAKMVEDKSLKENVLHAVVSKYTPQLSHLSFPEKMLKATGIIEINPIEITGKYYK</sequence>
<dbReference type="Gene3D" id="2.30.110.10">
    <property type="entry name" value="Electron Transport, Fmn-binding Protein, Chain A"/>
    <property type="match status" value="1"/>
</dbReference>